<reference evidence="2 3" key="2">
    <citation type="journal article" date="2013" name="Plant Cell Physiol.">
        <title>Rice Annotation Project Database (RAP-DB): an integrative and interactive database for rice genomics.</title>
        <authorList>
            <person name="Sakai H."/>
            <person name="Lee S.S."/>
            <person name="Tanaka T."/>
            <person name="Numa H."/>
            <person name="Kim J."/>
            <person name="Kawahara Y."/>
            <person name="Wakimoto H."/>
            <person name="Yang C.C."/>
            <person name="Iwamoto M."/>
            <person name="Abe T."/>
            <person name="Yamada Y."/>
            <person name="Muto A."/>
            <person name="Inokuchi H."/>
            <person name="Ikemura T."/>
            <person name="Matsumoto T."/>
            <person name="Sasaki T."/>
            <person name="Itoh T."/>
        </authorList>
    </citation>
    <scope>NUCLEOTIDE SEQUENCE [LARGE SCALE GENOMIC DNA]</scope>
    <source>
        <strain evidence="3">cv. Nipponbare</strain>
    </source>
</reference>
<dbReference type="EMBL" id="AP014968">
    <property type="protein sequence ID" value="BAT16620.1"/>
    <property type="molecule type" value="Genomic_DNA"/>
</dbReference>
<reference evidence="2 3" key="3">
    <citation type="journal article" date="2013" name="Rice">
        <title>Improvement of the Oryza sativa Nipponbare reference genome using next generation sequence and optical map data.</title>
        <authorList>
            <person name="Kawahara Y."/>
            <person name="de la Bastide M."/>
            <person name="Hamilton J.P."/>
            <person name="Kanamori H."/>
            <person name="McCombie W.R."/>
            <person name="Ouyang S."/>
            <person name="Schwartz D.C."/>
            <person name="Tanaka T."/>
            <person name="Wu J."/>
            <person name="Zhou S."/>
            <person name="Childs K.L."/>
            <person name="Davidson R.M."/>
            <person name="Lin H."/>
            <person name="Quesada-Ocampo L."/>
            <person name="Vaillancourt B."/>
            <person name="Sakai H."/>
            <person name="Lee S.S."/>
            <person name="Kim J."/>
            <person name="Numa H."/>
            <person name="Itoh T."/>
            <person name="Buell C.R."/>
            <person name="Matsumoto T."/>
        </authorList>
    </citation>
    <scope>NUCLEOTIDE SEQUENCE [LARGE SCALE GENOMIC DNA]</scope>
    <source>
        <strain evidence="3">cv. Nipponbare</strain>
    </source>
</reference>
<sequence length="100" mass="10760">MNHAASSRNAAPAAKYNADTVAAWEDGDTAAAAACSRSQLEPGRALDFGQLDIELRMAGLAGQPEQEDGSPMARRRRRGQPARTGGRRSRRRGVPRRCQA</sequence>
<proteinExistence type="predicted"/>
<organism evidence="2 3">
    <name type="scientific">Oryza sativa subsp. japonica</name>
    <name type="common">Rice</name>
    <dbReference type="NCBI Taxonomy" id="39947"/>
    <lineage>
        <taxon>Eukaryota</taxon>
        <taxon>Viridiplantae</taxon>
        <taxon>Streptophyta</taxon>
        <taxon>Embryophyta</taxon>
        <taxon>Tracheophyta</taxon>
        <taxon>Spermatophyta</taxon>
        <taxon>Magnoliopsida</taxon>
        <taxon>Liliopsida</taxon>
        <taxon>Poales</taxon>
        <taxon>Poaceae</taxon>
        <taxon>BOP clade</taxon>
        <taxon>Oryzoideae</taxon>
        <taxon>Oryzeae</taxon>
        <taxon>Oryzinae</taxon>
        <taxon>Oryza</taxon>
        <taxon>Oryza sativa</taxon>
    </lineage>
</organism>
<dbReference type="InParanoid" id="A0A0P0Y943"/>
<evidence type="ECO:0000256" key="1">
    <source>
        <dbReference type="SAM" id="MobiDB-lite"/>
    </source>
</evidence>
<name>A0A0P0Y943_ORYSJ</name>
<gene>
    <name evidence="2" type="ordered locus">Os12g0266601</name>
    <name evidence="2" type="ORF">OSNPB_120266601</name>
</gene>
<feature type="region of interest" description="Disordered" evidence="1">
    <location>
        <begin position="58"/>
        <end position="100"/>
    </location>
</feature>
<dbReference type="AlphaFoldDB" id="A0A0P0Y943"/>
<feature type="compositionally biased region" description="Basic residues" evidence="1">
    <location>
        <begin position="73"/>
        <end position="100"/>
    </location>
</feature>
<dbReference type="PaxDb" id="39947-A0A0P0Y943"/>
<accession>A0A0P0Y943</accession>
<protein>
    <submittedName>
        <fullName evidence="2">Os12g0266601 protein</fullName>
    </submittedName>
</protein>
<evidence type="ECO:0000313" key="3">
    <source>
        <dbReference type="Proteomes" id="UP000059680"/>
    </source>
</evidence>
<dbReference type="Proteomes" id="UP000059680">
    <property type="component" value="Chromosome 12"/>
</dbReference>
<evidence type="ECO:0000313" key="2">
    <source>
        <dbReference type="EMBL" id="BAT16620.1"/>
    </source>
</evidence>
<keyword evidence="3" id="KW-1185">Reference proteome</keyword>
<reference evidence="3" key="1">
    <citation type="journal article" date="2005" name="Nature">
        <title>The map-based sequence of the rice genome.</title>
        <authorList>
            <consortium name="International rice genome sequencing project (IRGSP)"/>
            <person name="Matsumoto T."/>
            <person name="Wu J."/>
            <person name="Kanamori H."/>
            <person name="Katayose Y."/>
            <person name="Fujisawa M."/>
            <person name="Namiki N."/>
            <person name="Mizuno H."/>
            <person name="Yamamoto K."/>
            <person name="Antonio B.A."/>
            <person name="Baba T."/>
            <person name="Sakata K."/>
            <person name="Nagamura Y."/>
            <person name="Aoki H."/>
            <person name="Arikawa K."/>
            <person name="Arita K."/>
            <person name="Bito T."/>
            <person name="Chiden Y."/>
            <person name="Fujitsuka N."/>
            <person name="Fukunaka R."/>
            <person name="Hamada M."/>
            <person name="Harada C."/>
            <person name="Hayashi A."/>
            <person name="Hijishita S."/>
            <person name="Honda M."/>
            <person name="Hosokawa S."/>
            <person name="Ichikawa Y."/>
            <person name="Idonuma A."/>
            <person name="Iijima M."/>
            <person name="Ikeda M."/>
            <person name="Ikeno M."/>
            <person name="Ito K."/>
            <person name="Ito S."/>
            <person name="Ito T."/>
            <person name="Ito Y."/>
            <person name="Ito Y."/>
            <person name="Iwabuchi A."/>
            <person name="Kamiya K."/>
            <person name="Karasawa W."/>
            <person name="Kurita K."/>
            <person name="Katagiri S."/>
            <person name="Kikuta A."/>
            <person name="Kobayashi H."/>
            <person name="Kobayashi N."/>
            <person name="Machita K."/>
            <person name="Maehara T."/>
            <person name="Masukawa M."/>
            <person name="Mizubayashi T."/>
            <person name="Mukai Y."/>
            <person name="Nagasaki H."/>
            <person name="Nagata Y."/>
            <person name="Naito S."/>
            <person name="Nakashima M."/>
            <person name="Nakama Y."/>
            <person name="Nakamichi Y."/>
            <person name="Nakamura M."/>
            <person name="Meguro A."/>
            <person name="Negishi M."/>
            <person name="Ohta I."/>
            <person name="Ohta T."/>
            <person name="Okamoto M."/>
            <person name="Ono N."/>
            <person name="Saji S."/>
            <person name="Sakaguchi M."/>
            <person name="Sakai K."/>
            <person name="Shibata M."/>
            <person name="Shimokawa T."/>
            <person name="Song J."/>
            <person name="Takazaki Y."/>
            <person name="Terasawa K."/>
            <person name="Tsugane M."/>
            <person name="Tsuji K."/>
            <person name="Ueda S."/>
            <person name="Waki K."/>
            <person name="Yamagata H."/>
            <person name="Yamamoto M."/>
            <person name="Yamamoto S."/>
            <person name="Yamane H."/>
            <person name="Yoshiki S."/>
            <person name="Yoshihara R."/>
            <person name="Yukawa K."/>
            <person name="Zhong H."/>
            <person name="Yano M."/>
            <person name="Yuan Q."/>
            <person name="Ouyang S."/>
            <person name="Liu J."/>
            <person name="Jones K.M."/>
            <person name="Gansberger K."/>
            <person name="Moffat K."/>
            <person name="Hill J."/>
            <person name="Bera J."/>
            <person name="Fadrosh D."/>
            <person name="Jin S."/>
            <person name="Johri S."/>
            <person name="Kim M."/>
            <person name="Overton L."/>
            <person name="Reardon M."/>
            <person name="Tsitrin T."/>
            <person name="Vuong H."/>
            <person name="Weaver B."/>
            <person name="Ciecko A."/>
            <person name="Tallon L."/>
            <person name="Jackson J."/>
            <person name="Pai G."/>
            <person name="Aken S.V."/>
            <person name="Utterback T."/>
            <person name="Reidmuller S."/>
            <person name="Feldblyum T."/>
            <person name="Hsiao J."/>
            <person name="Zismann V."/>
            <person name="Iobst S."/>
            <person name="de Vazeille A.R."/>
            <person name="Buell C.R."/>
            <person name="Ying K."/>
            <person name="Li Y."/>
            <person name="Lu T."/>
            <person name="Huang Y."/>
            <person name="Zhao Q."/>
            <person name="Feng Q."/>
            <person name="Zhang L."/>
            <person name="Zhu J."/>
            <person name="Weng Q."/>
            <person name="Mu J."/>
            <person name="Lu Y."/>
            <person name="Fan D."/>
            <person name="Liu Y."/>
            <person name="Guan J."/>
            <person name="Zhang Y."/>
            <person name="Yu S."/>
            <person name="Liu X."/>
            <person name="Zhang Y."/>
            <person name="Hong G."/>
            <person name="Han B."/>
            <person name="Choisne N."/>
            <person name="Demange N."/>
            <person name="Orjeda G."/>
            <person name="Samain S."/>
            <person name="Cattolico L."/>
            <person name="Pelletier E."/>
            <person name="Couloux A."/>
            <person name="Segurens B."/>
            <person name="Wincker P."/>
            <person name="D'Hont A."/>
            <person name="Scarpelli C."/>
            <person name="Weissenbach J."/>
            <person name="Salanoubat M."/>
            <person name="Quetier F."/>
            <person name="Yu Y."/>
            <person name="Kim H.R."/>
            <person name="Rambo T."/>
            <person name="Currie J."/>
            <person name="Collura K."/>
            <person name="Luo M."/>
            <person name="Yang T."/>
            <person name="Ammiraju J.S.S."/>
            <person name="Engler F."/>
            <person name="Soderlund C."/>
            <person name="Wing R.A."/>
            <person name="Palmer L.E."/>
            <person name="de la Bastide M."/>
            <person name="Spiegel L."/>
            <person name="Nascimento L."/>
            <person name="Zutavern T."/>
            <person name="O'Shaughnessy A."/>
            <person name="Dike S."/>
            <person name="Dedhia N."/>
            <person name="Preston R."/>
            <person name="Balija V."/>
            <person name="McCombie W.R."/>
            <person name="Chow T."/>
            <person name="Chen H."/>
            <person name="Chung M."/>
            <person name="Chen C."/>
            <person name="Shaw J."/>
            <person name="Wu H."/>
            <person name="Hsiao K."/>
            <person name="Chao Y."/>
            <person name="Chu M."/>
            <person name="Cheng C."/>
            <person name="Hour A."/>
            <person name="Lee P."/>
            <person name="Lin S."/>
            <person name="Lin Y."/>
            <person name="Liou J."/>
            <person name="Liu S."/>
            <person name="Hsing Y."/>
            <person name="Raghuvanshi S."/>
            <person name="Mohanty A."/>
            <person name="Bharti A.K."/>
            <person name="Gaur A."/>
            <person name="Gupta V."/>
            <person name="Kumar D."/>
            <person name="Ravi V."/>
            <person name="Vij S."/>
            <person name="Kapur A."/>
            <person name="Khurana P."/>
            <person name="Khurana P."/>
            <person name="Khurana J.P."/>
            <person name="Tyagi A.K."/>
            <person name="Gaikwad K."/>
            <person name="Singh A."/>
            <person name="Dalal V."/>
            <person name="Srivastava S."/>
            <person name="Dixit A."/>
            <person name="Pal A.K."/>
            <person name="Ghazi I.A."/>
            <person name="Yadav M."/>
            <person name="Pandit A."/>
            <person name="Bhargava A."/>
            <person name="Sureshbabu K."/>
            <person name="Batra K."/>
            <person name="Sharma T.R."/>
            <person name="Mohapatra T."/>
            <person name="Singh N.K."/>
            <person name="Messing J."/>
            <person name="Nelson A.B."/>
            <person name="Fuks G."/>
            <person name="Kavchok S."/>
            <person name="Keizer G."/>
            <person name="Linton E."/>
            <person name="Llaca V."/>
            <person name="Song R."/>
            <person name="Tanyolac B."/>
            <person name="Young S."/>
            <person name="Ho-Il K."/>
            <person name="Hahn J.H."/>
            <person name="Sangsakoo G."/>
            <person name="Vanavichit A."/>
            <person name="de Mattos Luiz.A.T."/>
            <person name="Zimmer P.D."/>
            <person name="Malone G."/>
            <person name="Dellagostin O."/>
            <person name="de Oliveira A.C."/>
            <person name="Bevan M."/>
            <person name="Bancroft I."/>
            <person name="Minx P."/>
            <person name="Cordum H."/>
            <person name="Wilson R."/>
            <person name="Cheng Z."/>
            <person name="Jin W."/>
            <person name="Jiang J."/>
            <person name="Leong S.A."/>
            <person name="Iwama H."/>
            <person name="Gojobori T."/>
            <person name="Itoh T."/>
            <person name="Niimura Y."/>
            <person name="Fujii Y."/>
            <person name="Habara T."/>
            <person name="Sakai H."/>
            <person name="Sato Y."/>
            <person name="Wilson G."/>
            <person name="Kumar K."/>
            <person name="McCouch S."/>
            <person name="Juretic N."/>
            <person name="Hoen D."/>
            <person name="Wright S."/>
            <person name="Bruskiewich R."/>
            <person name="Bureau T."/>
            <person name="Miyao A."/>
            <person name="Hirochika H."/>
            <person name="Nishikawa T."/>
            <person name="Kadowaki K."/>
            <person name="Sugiura M."/>
            <person name="Burr B."/>
            <person name="Sasaki T."/>
        </authorList>
    </citation>
    <scope>NUCLEOTIDE SEQUENCE [LARGE SCALE GENOMIC DNA]</scope>
    <source>
        <strain evidence="3">cv. Nipponbare</strain>
    </source>
</reference>